<evidence type="ECO:0000256" key="7">
    <source>
        <dbReference type="RuleBase" id="RU369025"/>
    </source>
</evidence>
<protein>
    <recommendedName>
        <fullName evidence="7">Small-conductance mechanosensitive channel</fullName>
    </recommendedName>
</protein>
<evidence type="ECO:0000256" key="4">
    <source>
        <dbReference type="ARBA" id="ARBA00022692"/>
    </source>
</evidence>
<dbReference type="InterPro" id="IPR045275">
    <property type="entry name" value="MscS_archaea/bacteria_type"/>
</dbReference>
<evidence type="ECO:0000259" key="11">
    <source>
        <dbReference type="Pfam" id="PF21088"/>
    </source>
</evidence>
<name>A0ABT8SLJ6_9CAUL</name>
<dbReference type="Proteomes" id="UP001169063">
    <property type="component" value="Unassembled WGS sequence"/>
</dbReference>
<dbReference type="Pfam" id="PF00924">
    <property type="entry name" value="MS_channel_2nd"/>
    <property type="match status" value="1"/>
</dbReference>
<keyword evidence="6 7" id="KW-0472">Membrane</keyword>
<comment type="similarity">
    <text evidence="2 7">Belongs to the MscS (TC 1.A.23) family.</text>
</comment>
<dbReference type="Pfam" id="PF05552">
    <property type="entry name" value="MS_channel_1st_1"/>
    <property type="match status" value="1"/>
</dbReference>
<comment type="caution">
    <text evidence="7">Lacks conserved residue(s) required for the propagation of feature annotation.</text>
</comment>
<dbReference type="InterPro" id="IPR011014">
    <property type="entry name" value="MscS_channel_TM-2"/>
</dbReference>
<feature type="domain" description="Mechanosensitive ion channel MscS C-terminal" evidence="10">
    <location>
        <begin position="193"/>
        <end position="275"/>
    </location>
</feature>
<feature type="transmembrane region" description="Helical" evidence="7">
    <location>
        <begin position="74"/>
        <end position="97"/>
    </location>
</feature>
<evidence type="ECO:0000256" key="6">
    <source>
        <dbReference type="ARBA" id="ARBA00023136"/>
    </source>
</evidence>
<dbReference type="InterPro" id="IPR010920">
    <property type="entry name" value="LSM_dom_sf"/>
</dbReference>
<dbReference type="SUPFAM" id="SSF50182">
    <property type="entry name" value="Sm-like ribonucleoproteins"/>
    <property type="match status" value="1"/>
</dbReference>
<feature type="domain" description="Mechanosensitive ion channel MscS" evidence="9">
    <location>
        <begin position="121"/>
        <end position="186"/>
    </location>
</feature>
<evidence type="ECO:0000256" key="8">
    <source>
        <dbReference type="SAM" id="MobiDB-lite"/>
    </source>
</evidence>
<keyword evidence="5 7" id="KW-1133">Transmembrane helix</keyword>
<comment type="subcellular location">
    <subcellularLocation>
        <location evidence="7">Cell inner membrane</location>
        <topology evidence="7">Multi-pass membrane protein</topology>
    </subcellularLocation>
    <subcellularLocation>
        <location evidence="1">Cell membrane</location>
        <topology evidence="1">Multi-pass membrane protein</topology>
    </subcellularLocation>
</comment>
<sequence>MQLDEMIETGRQAVALDGAVIERATRMLGDFAVNLTVAVLILVATFVAARWIAAGVRRALARLKATKHDETLQGFLVQVVRVAVLAIGLIAVLQRLGVQTASILAVLGAASLAIGLAMQGTLSNVAAGVMLLMLRPYKVGHVVTVGNHTGSVTRLDLFTTVLMDPNNHKIVVPNSKVLGDVIVNLTGQRTRRVELPIGVDYDSDLGQVFEIMRATAAAHEKVLKTPEPWAGVTDLADSAVVVTLHAFVKSDDWWPTRTDLMRQIKEAFDREGVVIPYPHQVHVEKAAPPPPKPAVLKPASRRRRAS</sequence>
<dbReference type="Gene3D" id="3.30.70.100">
    <property type="match status" value="1"/>
</dbReference>
<dbReference type="Pfam" id="PF21082">
    <property type="entry name" value="MS_channel_3rd"/>
    <property type="match status" value="1"/>
</dbReference>
<dbReference type="InterPro" id="IPR049142">
    <property type="entry name" value="MS_channel_1st"/>
</dbReference>
<evidence type="ECO:0000313" key="12">
    <source>
        <dbReference type="EMBL" id="MDO1559437.1"/>
    </source>
</evidence>
<comment type="caution">
    <text evidence="12">The sequence shown here is derived from an EMBL/GenBank/DDBJ whole genome shotgun (WGS) entry which is preliminary data.</text>
</comment>
<keyword evidence="7" id="KW-0407">Ion channel</keyword>
<evidence type="ECO:0000256" key="2">
    <source>
        <dbReference type="ARBA" id="ARBA00008017"/>
    </source>
</evidence>
<evidence type="ECO:0000259" key="9">
    <source>
        <dbReference type="Pfam" id="PF00924"/>
    </source>
</evidence>
<dbReference type="SUPFAM" id="SSF82861">
    <property type="entry name" value="Mechanosensitive channel protein MscS (YggB), transmembrane region"/>
    <property type="match status" value="1"/>
</dbReference>
<dbReference type="PANTHER" id="PTHR30221">
    <property type="entry name" value="SMALL-CONDUCTANCE MECHANOSENSITIVE CHANNEL"/>
    <property type="match status" value="1"/>
</dbReference>
<dbReference type="SUPFAM" id="SSF82689">
    <property type="entry name" value="Mechanosensitive channel protein MscS (YggB), C-terminal domain"/>
    <property type="match status" value="1"/>
</dbReference>
<comment type="function">
    <text evidence="7">Mechanosensitive channel that participates in the regulation of osmotic pressure changes within the cell, opening in response to stretch forces in the membrane lipid bilayer, without the need for other proteins. Contributes to normal resistance to hypoosmotic shock. Forms an ion channel of 1.0 nanosiemens conductance with a slight preference for anions.</text>
</comment>
<evidence type="ECO:0000313" key="13">
    <source>
        <dbReference type="Proteomes" id="UP001169063"/>
    </source>
</evidence>
<organism evidence="12 13">
    <name type="scientific">Peiella sedimenti</name>
    <dbReference type="NCBI Taxonomy" id="3061083"/>
    <lineage>
        <taxon>Bacteria</taxon>
        <taxon>Pseudomonadati</taxon>
        <taxon>Pseudomonadota</taxon>
        <taxon>Alphaproteobacteria</taxon>
        <taxon>Caulobacterales</taxon>
        <taxon>Caulobacteraceae</taxon>
        <taxon>Peiella</taxon>
    </lineage>
</organism>
<evidence type="ECO:0000256" key="3">
    <source>
        <dbReference type="ARBA" id="ARBA00022475"/>
    </source>
</evidence>
<evidence type="ECO:0000259" key="10">
    <source>
        <dbReference type="Pfam" id="PF21082"/>
    </source>
</evidence>
<proteinExistence type="inferred from homology"/>
<dbReference type="Gene3D" id="2.30.30.60">
    <property type="match status" value="1"/>
</dbReference>
<reference evidence="12" key="1">
    <citation type="submission" date="2023-07" db="EMBL/GenBank/DDBJ databases">
        <title>Brevundimonas soil sp. nov., isolated from the soil of chemical plant.</title>
        <authorList>
            <person name="Wu N."/>
        </authorList>
    </citation>
    <scope>NUCLEOTIDE SEQUENCE</scope>
    <source>
        <strain evidence="12">XZ-24</strain>
    </source>
</reference>
<dbReference type="Gene3D" id="1.10.287.1260">
    <property type="match status" value="1"/>
</dbReference>
<keyword evidence="7" id="KW-0406">Ion transport</keyword>
<dbReference type="RefSeq" id="WP_302109866.1">
    <property type="nucleotide sequence ID" value="NZ_JAUKTR010000003.1"/>
</dbReference>
<keyword evidence="13" id="KW-1185">Reference proteome</keyword>
<keyword evidence="7" id="KW-0813">Transport</keyword>
<keyword evidence="7" id="KW-0997">Cell inner membrane</keyword>
<evidence type="ECO:0000256" key="5">
    <source>
        <dbReference type="ARBA" id="ARBA00022989"/>
    </source>
</evidence>
<comment type="subunit">
    <text evidence="7">Homoheptamer.</text>
</comment>
<dbReference type="EMBL" id="JAUKTR010000003">
    <property type="protein sequence ID" value="MDO1559437.1"/>
    <property type="molecule type" value="Genomic_DNA"/>
</dbReference>
<dbReference type="InterPro" id="IPR023408">
    <property type="entry name" value="MscS_beta-dom_sf"/>
</dbReference>
<feature type="transmembrane region" description="Helical" evidence="7">
    <location>
        <begin position="31"/>
        <end position="53"/>
    </location>
</feature>
<dbReference type="InterPro" id="IPR011066">
    <property type="entry name" value="MscS_channel_C_sf"/>
</dbReference>
<evidence type="ECO:0000256" key="1">
    <source>
        <dbReference type="ARBA" id="ARBA00004651"/>
    </source>
</evidence>
<feature type="domain" description="Mechanosensitive ion channel transmembrane helices 2/3" evidence="11">
    <location>
        <begin position="79"/>
        <end position="119"/>
    </location>
</feature>
<accession>A0ABT8SLJ6</accession>
<dbReference type="InterPro" id="IPR049278">
    <property type="entry name" value="MS_channel_C"/>
</dbReference>
<keyword evidence="4 7" id="KW-0812">Transmembrane</keyword>
<dbReference type="PANTHER" id="PTHR30221:SF1">
    <property type="entry name" value="SMALL-CONDUCTANCE MECHANOSENSITIVE CHANNEL"/>
    <property type="match status" value="1"/>
</dbReference>
<dbReference type="InterPro" id="IPR006685">
    <property type="entry name" value="MscS_channel_2nd"/>
</dbReference>
<keyword evidence="3" id="KW-1003">Cell membrane</keyword>
<dbReference type="InterPro" id="IPR008910">
    <property type="entry name" value="MSC_TM_helix"/>
</dbReference>
<feature type="region of interest" description="Disordered" evidence="8">
    <location>
        <begin position="283"/>
        <end position="306"/>
    </location>
</feature>
<feature type="transmembrane region" description="Helical" evidence="7">
    <location>
        <begin position="103"/>
        <end position="132"/>
    </location>
</feature>
<gene>
    <name evidence="12" type="ORF">Q0812_08355</name>
</gene>
<dbReference type="Pfam" id="PF21088">
    <property type="entry name" value="MS_channel_1st"/>
    <property type="match status" value="1"/>
</dbReference>